<dbReference type="InterPro" id="IPR011766">
    <property type="entry name" value="TPP_enzyme_TPP-bd"/>
</dbReference>
<dbReference type="KEGG" id="acan:ACA1_132560"/>
<keyword evidence="3" id="KW-1185">Reference proteome</keyword>
<accession>L8GWT0</accession>
<dbReference type="OrthoDB" id="1688044at2759"/>
<dbReference type="STRING" id="1257118.L8GWT0"/>
<dbReference type="GO" id="GO:0003824">
    <property type="term" value="F:catalytic activity"/>
    <property type="evidence" value="ECO:0007669"/>
    <property type="project" value="InterPro"/>
</dbReference>
<gene>
    <name evidence="2" type="ORF">ACA1_132560</name>
</gene>
<organism evidence="2 3">
    <name type="scientific">Acanthamoeba castellanii (strain ATCC 30010 / Neff)</name>
    <dbReference type="NCBI Taxonomy" id="1257118"/>
    <lineage>
        <taxon>Eukaryota</taxon>
        <taxon>Amoebozoa</taxon>
        <taxon>Discosea</taxon>
        <taxon>Longamoebia</taxon>
        <taxon>Centramoebida</taxon>
        <taxon>Acanthamoebidae</taxon>
        <taxon>Acanthamoeba</taxon>
    </lineage>
</organism>
<dbReference type="PANTHER" id="PTHR32154">
    <property type="entry name" value="PYRUVATE-FLAVODOXIN OXIDOREDUCTASE-RELATED"/>
    <property type="match status" value="1"/>
</dbReference>
<dbReference type="GO" id="GO:0006979">
    <property type="term" value="P:response to oxidative stress"/>
    <property type="evidence" value="ECO:0007669"/>
    <property type="project" value="TreeGrafter"/>
</dbReference>
<dbReference type="AlphaFoldDB" id="L8GWT0"/>
<keyword evidence="2" id="KW-0670">Pyruvate</keyword>
<dbReference type="OMA" id="WAYDIDS"/>
<dbReference type="Gene3D" id="3.40.50.970">
    <property type="match status" value="1"/>
</dbReference>
<feature type="domain" description="Thiamine pyrophosphate enzyme TPP-binding" evidence="1">
    <location>
        <begin position="236"/>
        <end position="347"/>
    </location>
</feature>
<dbReference type="InterPro" id="IPR029061">
    <property type="entry name" value="THDP-binding"/>
</dbReference>
<dbReference type="InterPro" id="IPR050722">
    <property type="entry name" value="Pyruvate:ferred/Flavod_OxRd"/>
</dbReference>
<evidence type="ECO:0000313" key="2">
    <source>
        <dbReference type="EMBL" id="ELR17033.1"/>
    </source>
</evidence>
<dbReference type="RefSeq" id="XP_004339046.1">
    <property type="nucleotide sequence ID" value="XM_004338998.1"/>
</dbReference>
<evidence type="ECO:0000259" key="1">
    <source>
        <dbReference type="Pfam" id="PF02775"/>
    </source>
</evidence>
<sequence>MGGCRDTAGSAPEGWEGRRAVGKAGKSYQYRVQVSPYDCTGCDVPFVDALDRGQARLWDFAAERLPIRSEVYPKESLKGSQFAKPCLEFSGACAGCGETPVVKLLTQLFGDELYIANATAARSAYTTNERGHGPAWGHSLFEDAAEYGFGIRHAVRYRREALRRAVQRDLAAGAYAAEHPVLAELLRRWDAAYDDRTQSPSLAAKVREYLERLPAPAAVARGPLRELHAERHMLARKTQWIIGGDGWAYDIGFGGLDHVLASGEKVNVLVLDNEVYANTGGQASKATPRASQVKFANAGKTTAKKDLGAMMMQYGNVYVASICLEANPDHAVQVLAEAEAFDGLSLVITYAPCIAHGIKAGISTEVEEAKRAIKAGYHILYRYNPRPSTRPSSLSSDRVVHQLMHVLWLMGSIVVILLNGQP</sequence>
<dbReference type="VEuPathDB" id="AmoebaDB:ACA1_132560"/>
<dbReference type="SUPFAM" id="SSF52518">
    <property type="entry name" value="Thiamin diphosphate-binding fold (THDP-binding)"/>
    <property type="match status" value="1"/>
</dbReference>
<evidence type="ECO:0000313" key="3">
    <source>
        <dbReference type="Proteomes" id="UP000011083"/>
    </source>
</evidence>
<dbReference type="Proteomes" id="UP000011083">
    <property type="component" value="Unassembled WGS sequence"/>
</dbReference>
<dbReference type="EMBL" id="KB007975">
    <property type="protein sequence ID" value="ELR17033.1"/>
    <property type="molecule type" value="Genomic_DNA"/>
</dbReference>
<dbReference type="PANTHER" id="PTHR32154:SF0">
    <property type="entry name" value="PYRUVATE-FLAVODOXIN OXIDOREDUCTASE-RELATED"/>
    <property type="match status" value="1"/>
</dbReference>
<dbReference type="Pfam" id="PF02775">
    <property type="entry name" value="TPP_enzyme_C"/>
    <property type="match status" value="1"/>
</dbReference>
<dbReference type="GO" id="GO:0030976">
    <property type="term" value="F:thiamine pyrophosphate binding"/>
    <property type="evidence" value="ECO:0007669"/>
    <property type="project" value="InterPro"/>
</dbReference>
<dbReference type="GeneID" id="14917755"/>
<reference evidence="2 3" key="1">
    <citation type="journal article" date="2013" name="Genome Biol.">
        <title>Genome of Acanthamoeba castellanii highlights extensive lateral gene transfer and early evolution of tyrosine kinase signaling.</title>
        <authorList>
            <person name="Clarke M."/>
            <person name="Lohan A.J."/>
            <person name="Liu B."/>
            <person name="Lagkouvardos I."/>
            <person name="Roy S."/>
            <person name="Zafar N."/>
            <person name="Bertelli C."/>
            <person name="Schilde C."/>
            <person name="Kianianmomeni A."/>
            <person name="Burglin T.R."/>
            <person name="Frech C."/>
            <person name="Turcotte B."/>
            <person name="Kopec K.O."/>
            <person name="Synnott J.M."/>
            <person name="Choo C."/>
            <person name="Paponov I."/>
            <person name="Finkler A."/>
            <person name="Soon Heng Tan C."/>
            <person name="Hutchins A.P."/>
            <person name="Weinmeier T."/>
            <person name="Rattei T."/>
            <person name="Chu J.S."/>
            <person name="Gimenez G."/>
            <person name="Irimia M."/>
            <person name="Rigden D.J."/>
            <person name="Fitzpatrick D.A."/>
            <person name="Lorenzo-Morales J."/>
            <person name="Bateman A."/>
            <person name="Chiu C.H."/>
            <person name="Tang P."/>
            <person name="Hegemann P."/>
            <person name="Fromm H."/>
            <person name="Raoult D."/>
            <person name="Greub G."/>
            <person name="Miranda-Saavedra D."/>
            <person name="Chen N."/>
            <person name="Nash P."/>
            <person name="Ginger M.L."/>
            <person name="Horn M."/>
            <person name="Schaap P."/>
            <person name="Caler L."/>
            <person name="Loftus B."/>
        </authorList>
    </citation>
    <scope>NUCLEOTIDE SEQUENCE [LARGE SCALE GENOMIC DNA]</scope>
    <source>
        <strain evidence="2 3">Neff</strain>
    </source>
</reference>
<protein>
    <submittedName>
        <fullName evidence="2">Pyruvate ferredoxin oxidoreductase</fullName>
    </submittedName>
</protein>
<proteinExistence type="predicted"/>
<name>L8GWT0_ACACF</name>